<feature type="compositionally biased region" description="Polar residues" evidence="2">
    <location>
        <begin position="20"/>
        <end position="32"/>
    </location>
</feature>
<reference evidence="3 4" key="1">
    <citation type="journal article" date="2018" name="Front. Microbiol.">
        <title>Genome-Wide Analysis of Corynespora cassiicola Leaf Fall Disease Putative Effectors.</title>
        <authorList>
            <person name="Lopez D."/>
            <person name="Ribeiro S."/>
            <person name="Label P."/>
            <person name="Fumanal B."/>
            <person name="Venisse J.S."/>
            <person name="Kohler A."/>
            <person name="de Oliveira R.R."/>
            <person name="Labutti K."/>
            <person name="Lipzen A."/>
            <person name="Lail K."/>
            <person name="Bauer D."/>
            <person name="Ohm R.A."/>
            <person name="Barry K.W."/>
            <person name="Spatafora J."/>
            <person name="Grigoriev I.V."/>
            <person name="Martin F.M."/>
            <person name="Pujade-Renaud V."/>
        </authorList>
    </citation>
    <scope>NUCLEOTIDE SEQUENCE [LARGE SCALE GENOMIC DNA]</scope>
    <source>
        <strain evidence="3 4">Philippines</strain>
    </source>
</reference>
<evidence type="ECO:0000313" key="3">
    <source>
        <dbReference type="EMBL" id="PSN66256.1"/>
    </source>
</evidence>
<feature type="compositionally biased region" description="Polar residues" evidence="2">
    <location>
        <begin position="138"/>
        <end position="147"/>
    </location>
</feature>
<evidence type="ECO:0000256" key="1">
    <source>
        <dbReference type="SAM" id="Coils"/>
    </source>
</evidence>
<feature type="compositionally biased region" description="Basic residues" evidence="2">
    <location>
        <begin position="1"/>
        <end position="10"/>
    </location>
</feature>
<gene>
    <name evidence="3" type="ORF">BS50DRAFT_621961</name>
</gene>
<dbReference type="OrthoDB" id="202825at2759"/>
<sequence>MDTPRSRKRPATPARERSAEPNTADSQPGQFPSNVQVALAMAVVKSKPHDMTVTGKHQSPSERDQTTYLDMVAFLQEQVKSLQQRNQELELRNAKLEQSNIILTGQPIFDEPKLSANPPKRKKGSAATRQGAHDTKSRSYSPDSNSAADATLEDEFSCFEQLEEGGAILSYNVFAIHKLWKQQQSDYDDVCFHLVQATSALGTVICYIGKNHDEFMSKALSTTRTLANDNSLFAQAIRSSARVFMVILFGLQKLQTRKVPWQLSRRIIFETVNMFKLGLKAVAEAAHEFAGPPGVTVRTGKRTSIPKECAASMKIARLLITFLASLDKNDTDHQEIFEGFVYLLLERVGEQLYYFTFGHFRQDTLEKEIAAGDEKDGSTNRRDMALHYEAKALVVILERAMGLAPNHMNPASKGQRTSARLARTLSLKNLPTTSRSQLTQQARDRLQRTLIKCMFGDEDGDEFLEVLRMPVRLAAAPKTASIGNEHVGEWFRTQVFKLCGWELLGREGGW</sequence>
<keyword evidence="4" id="KW-1185">Reference proteome</keyword>
<dbReference type="Proteomes" id="UP000240883">
    <property type="component" value="Unassembled WGS sequence"/>
</dbReference>
<feature type="region of interest" description="Disordered" evidence="2">
    <location>
        <begin position="109"/>
        <end position="147"/>
    </location>
</feature>
<accession>A0A2T2NLW3</accession>
<organism evidence="3 4">
    <name type="scientific">Corynespora cassiicola Philippines</name>
    <dbReference type="NCBI Taxonomy" id="1448308"/>
    <lineage>
        <taxon>Eukaryota</taxon>
        <taxon>Fungi</taxon>
        <taxon>Dikarya</taxon>
        <taxon>Ascomycota</taxon>
        <taxon>Pezizomycotina</taxon>
        <taxon>Dothideomycetes</taxon>
        <taxon>Pleosporomycetidae</taxon>
        <taxon>Pleosporales</taxon>
        <taxon>Corynesporascaceae</taxon>
        <taxon>Corynespora</taxon>
    </lineage>
</organism>
<feature type="coiled-coil region" evidence="1">
    <location>
        <begin position="72"/>
        <end position="106"/>
    </location>
</feature>
<name>A0A2T2NLW3_CORCC</name>
<proteinExistence type="predicted"/>
<dbReference type="AlphaFoldDB" id="A0A2T2NLW3"/>
<protein>
    <submittedName>
        <fullName evidence="3">Uncharacterized protein</fullName>
    </submittedName>
</protein>
<dbReference type="EMBL" id="KZ678136">
    <property type="protein sequence ID" value="PSN66256.1"/>
    <property type="molecule type" value="Genomic_DNA"/>
</dbReference>
<evidence type="ECO:0000256" key="2">
    <source>
        <dbReference type="SAM" id="MobiDB-lite"/>
    </source>
</evidence>
<feature type="region of interest" description="Disordered" evidence="2">
    <location>
        <begin position="1"/>
        <end position="32"/>
    </location>
</feature>
<keyword evidence="1" id="KW-0175">Coiled coil</keyword>
<evidence type="ECO:0000313" key="4">
    <source>
        <dbReference type="Proteomes" id="UP000240883"/>
    </source>
</evidence>